<dbReference type="RefSeq" id="XP_018296201.1">
    <property type="nucleotide sequence ID" value="XM_018434769.1"/>
</dbReference>
<feature type="compositionally biased region" description="Low complexity" evidence="1">
    <location>
        <begin position="20"/>
        <end position="33"/>
    </location>
</feature>
<evidence type="ECO:0000256" key="1">
    <source>
        <dbReference type="SAM" id="MobiDB-lite"/>
    </source>
</evidence>
<evidence type="ECO:0000313" key="3">
    <source>
        <dbReference type="Proteomes" id="UP000077315"/>
    </source>
</evidence>
<evidence type="ECO:0000313" key="2">
    <source>
        <dbReference type="EMBL" id="OAD78161.1"/>
    </source>
</evidence>
<feature type="region of interest" description="Disordered" evidence="1">
    <location>
        <begin position="175"/>
        <end position="209"/>
    </location>
</feature>
<sequence length="225" mass="24272">MGNRRTQNTAAPLQPQQLQLQLQLQQSSQLQLPPSRPTPTVVVASGKNSQQPSVLSIRKSLSSPTKDLIPPVTILQSSSHESLAGKPKPPPKPIMKKSLPKAQQPRIKSARSIESFNERSQPQTQSQPQSQPQLHPHPNLNIHLQPPPPPPPIRMASASRFGKNLLPVWLGGGAPTVTVTEDQNITPDPVEAPKVASPQSATSPESPSELLNTFETLLASCSQTN</sequence>
<dbReference type="Proteomes" id="UP000077315">
    <property type="component" value="Unassembled WGS sequence"/>
</dbReference>
<proteinExistence type="predicted"/>
<dbReference type="InParanoid" id="A0A163B3S0"/>
<reference evidence="3" key="1">
    <citation type="submission" date="2015-06" db="EMBL/GenBank/DDBJ databases">
        <title>Expansion of signal transduction pathways in fungi by whole-genome duplication.</title>
        <authorList>
            <consortium name="DOE Joint Genome Institute"/>
            <person name="Corrochano L.M."/>
            <person name="Kuo A."/>
            <person name="Marcet-Houben M."/>
            <person name="Polaino S."/>
            <person name="Salamov A."/>
            <person name="Villalobos J.M."/>
            <person name="Alvarez M.I."/>
            <person name="Avalos J."/>
            <person name="Benito E.P."/>
            <person name="Benoit I."/>
            <person name="Burger G."/>
            <person name="Camino L.P."/>
            <person name="Canovas D."/>
            <person name="Cerda-Olmedo E."/>
            <person name="Cheng J.-F."/>
            <person name="Dominguez A."/>
            <person name="Elias M."/>
            <person name="Eslava A.P."/>
            <person name="Glaser F."/>
            <person name="Grimwood J."/>
            <person name="Gutierrez G."/>
            <person name="Heitman J."/>
            <person name="Henrissat B."/>
            <person name="Iturriaga E.A."/>
            <person name="Lang B.F."/>
            <person name="Lavin J.L."/>
            <person name="Lee S."/>
            <person name="Li W."/>
            <person name="Lindquist E."/>
            <person name="Lopez-Garcia S."/>
            <person name="Luque E.M."/>
            <person name="Marcos A.T."/>
            <person name="Martin J."/>
            <person name="McCluskey K."/>
            <person name="Medina H.R."/>
            <person name="Miralles-Duran A."/>
            <person name="Miyazaki A."/>
            <person name="Munoz-Torres E."/>
            <person name="Oguiza J.A."/>
            <person name="Ohm R."/>
            <person name="Olmedo M."/>
            <person name="Orejas M."/>
            <person name="Ortiz-Castellanos L."/>
            <person name="Pisabarro A.G."/>
            <person name="Rodriguez-Romero J."/>
            <person name="Ruiz-Herrera J."/>
            <person name="Ruiz-Vazquez R."/>
            <person name="Sanz C."/>
            <person name="Schackwitz W."/>
            <person name="Schmutz J."/>
            <person name="Shahriari M."/>
            <person name="Shelest E."/>
            <person name="Silva-Franco F."/>
            <person name="Soanes D."/>
            <person name="Syed K."/>
            <person name="Tagua V.G."/>
            <person name="Talbot N.J."/>
            <person name="Thon M."/>
            <person name="De vries R.P."/>
            <person name="Wiebenga A."/>
            <person name="Yadav J.S."/>
            <person name="Braun E.L."/>
            <person name="Baker S."/>
            <person name="Garre V."/>
            <person name="Horwitz B."/>
            <person name="Torres-Martinez S."/>
            <person name="Idnurm A."/>
            <person name="Herrera-Estrella A."/>
            <person name="Gabaldon T."/>
            <person name="Grigoriev I.V."/>
        </authorList>
    </citation>
    <scope>NUCLEOTIDE SEQUENCE [LARGE SCALE GENOMIC DNA]</scope>
    <source>
        <strain evidence="3">NRRL 1555(-)</strain>
    </source>
</reference>
<gene>
    <name evidence="2" type="ORF">PHYBLDRAFT_163282</name>
</gene>
<name>A0A163B3S0_PHYB8</name>
<feature type="compositionally biased region" description="Low complexity" evidence="1">
    <location>
        <begin position="120"/>
        <end position="144"/>
    </location>
</feature>
<keyword evidence="3" id="KW-1185">Reference proteome</keyword>
<feature type="region of interest" description="Disordered" evidence="1">
    <location>
        <begin position="20"/>
        <end position="157"/>
    </location>
</feature>
<feature type="compositionally biased region" description="Polar residues" evidence="1">
    <location>
        <begin position="197"/>
        <end position="209"/>
    </location>
</feature>
<dbReference type="EMBL" id="KV440973">
    <property type="protein sequence ID" value="OAD78161.1"/>
    <property type="molecule type" value="Genomic_DNA"/>
</dbReference>
<protein>
    <submittedName>
        <fullName evidence="2">Uncharacterized protein</fullName>
    </submittedName>
</protein>
<feature type="compositionally biased region" description="Polar residues" evidence="1">
    <location>
        <begin position="177"/>
        <end position="186"/>
    </location>
</feature>
<dbReference type="GeneID" id="28995675"/>
<dbReference type="AlphaFoldDB" id="A0A163B3S0"/>
<dbReference type="VEuPathDB" id="FungiDB:PHYBLDRAFT_163282"/>
<organism evidence="2 3">
    <name type="scientific">Phycomyces blakesleeanus (strain ATCC 8743b / DSM 1359 / FGSC 10004 / NBRC 33097 / NRRL 1555)</name>
    <dbReference type="NCBI Taxonomy" id="763407"/>
    <lineage>
        <taxon>Eukaryota</taxon>
        <taxon>Fungi</taxon>
        <taxon>Fungi incertae sedis</taxon>
        <taxon>Mucoromycota</taxon>
        <taxon>Mucoromycotina</taxon>
        <taxon>Mucoromycetes</taxon>
        <taxon>Mucorales</taxon>
        <taxon>Phycomycetaceae</taxon>
        <taxon>Phycomyces</taxon>
    </lineage>
</organism>
<feature type="compositionally biased region" description="Polar residues" evidence="1">
    <location>
        <begin position="46"/>
        <end position="65"/>
    </location>
</feature>
<accession>A0A163B3S0</accession>